<organism evidence="2 3">
    <name type="scientific">Prauserella halophila</name>
    <dbReference type="NCBI Taxonomy" id="185641"/>
    <lineage>
        <taxon>Bacteria</taxon>
        <taxon>Bacillati</taxon>
        <taxon>Actinomycetota</taxon>
        <taxon>Actinomycetes</taxon>
        <taxon>Pseudonocardiales</taxon>
        <taxon>Pseudonocardiaceae</taxon>
        <taxon>Prauserella</taxon>
    </lineage>
</organism>
<proteinExistence type="predicted"/>
<protein>
    <submittedName>
        <fullName evidence="2">Uncharacterized protein</fullName>
    </submittedName>
</protein>
<reference evidence="2 3" key="1">
    <citation type="journal article" date="2019" name="Int. J. Syst. Evol. Microbiol.">
        <title>The Global Catalogue of Microorganisms (GCM) 10K type strain sequencing project: providing services to taxonomists for standard genome sequencing and annotation.</title>
        <authorList>
            <consortium name="The Broad Institute Genomics Platform"/>
            <consortium name="The Broad Institute Genome Sequencing Center for Infectious Disease"/>
            <person name="Wu L."/>
            <person name="Ma J."/>
        </authorList>
    </citation>
    <scope>NUCLEOTIDE SEQUENCE [LARGE SCALE GENOMIC DNA]</scope>
    <source>
        <strain evidence="2 3">JCM 13023</strain>
    </source>
</reference>
<comment type="caution">
    <text evidence="2">The sequence shown here is derived from an EMBL/GenBank/DDBJ whole genome shotgun (WGS) entry which is preliminary data.</text>
</comment>
<evidence type="ECO:0000256" key="1">
    <source>
        <dbReference type="SAM" id="MobiDB-lite"/>
    </source>
</evidence>
<sequence>MDADRGELGKCGQLVVVGQSQLEARGANPQPDEREMAGQHEASIDTPSTDLPWIHTVTTPAVRVCRRVPR</sequence>
<accession>A0ABN1WCS2</accession>
<dbReference type="EMBL" id="BAAALN010000007">
    <property type="protein sequence ID" value="GAA1242762.1"/>
    <property type="molecule type" value="Genomic_DNA"/>
</dbReference>
<gene>
    <name evidence="2" type="ORF">GCM10009676_30280</name>
</gene>
<keyword evidence="3" id="KW-1185">Reference proteome</keyword>
<evidence type="ECO:0000313" key="3">
    <source>
        <dbReference type="Proteomes" id="UP001500653"/>
    </source>
</evidence>
<evidence type="ECO:0000313" key="2">
    <source>
        <dbReference type="EMBL" id="GAA1242762.1"/>
    </source>
</evidence>
<dbReference type="Proteomes" id="UP001500653">
    <property type="component" value="Unassembled WGS sequence"/>
</dbReference>
<name>A0ABN1WCS2_9PSEU</name>
<feature type="region of interest" description="Disordered" evidence="1">
    <location>
        <begin position="19"/>
        <end position="52"/>
    </location>
</feature>